<dbReference type="Proteomes" id="UP000176581">
    <property type="component" value="Unassembled WGS sequence"/>
</dbReference>
<name>A0A1F8FLP1_9BACT</name>
<organism evidence="2 3">
    <name type="scientific">Candidatus Yanofskybacteria bacterium RIFCSPHIGHO2_02_FULL_43_22</name>
    <dbReference type="NCBI Taxonomy" id="1802681"/>
    <lineage>
        <taxon>Bacteria</taxon>
        <taxon>Candidatus Yanofskyibacteriota</taxon>
    </lineage>
</organism>
<feature type="domain" description="Large polyvalent protein-associated" evidence="1">
    <location>
        <begin position="11"/>
        <end position="106"/>
    </location>
</feature>
<evidence type="ECO:0000313" key="3">
    <source>
        <dbReference type="Proteomes" id="UP000176581"/>
    </source>
</evidence>
<dbReference type="AlphaFoldDB" id="A0A1F8FLP1"/>
<dbReference type="Pfam" id="PF18798">
    <property type="entry name" value="LPD3"/>
    <property type="match status" value="1"/>
</dbReference>
<comment type="caution">
    <text evidence="2">The sequence shown here is derived from an EMBL/GenBank/DDBJ whole genome shotgun (WGS) entry which is preliminary data.</text>
</comment>
<dbReference type="EMBL" id="MGJV01000030">
    <property type="protein sequence ID" value="OGN13931.1"/>
    <property type="molecule type" value="Genomic_DNA"/>
</dbReference>
<evidence type="ECO:0000259" key="1">
    <source>
        <dbReference type="Pfam" id="PF18798"/>
    </source>
</evidence>
<evidence type="ECO:0000313" key="2">
    <source>
        <dbReference type="EMBL" id="OGN13931.1"/>
    </source>
</evidence>
<gene>
    <name evidence="2" type="ORF">A3J47_02115</name>
</gene>
<protein>
    <recommendedName>
        <fullName evidence="1">Large polyvalent protein-associated domain-containing protein</fullName>
    </recommendedName>
</protein>
<dbReference type="InterPro" id="IPR040824">
    <property type="entry name" value="LPD3"/>
</dbReference>
<reference evidence="2 3" key="1">
    <citation type="journal article" date="2016" name="Nat. Commun.">
        <title>Thousands of microbial genomes shed light on interconnected biogeochemical processes in an aquifer system.</title>
        <authorList>
            <person name="Anantharaman K."/>
            <person name="Brown C.T."/>
            <person name="Hug L.A."/>
            <person name="Sharon I."/>
            <person name="Castelle C.J."/>
            <person name="Probst A.J."/>
            <person name="Thomas B.C."/>
            <person name="Singh A."/>
            <person name="Wilkins M.J."/>
            <person name="Karaoz U."/>
            <person name="Brodie E.L."/>
            <person name="Williams K.H."/>
            <person name="Hubbard S.S."/>
            <person name="Banfield J.F."/>
        </authorList>
    </citation>
    <scope>NUCLEOTIDE SEQUENCE [LARGE SCALE GENOMIC DNA]</scope>
</reference>
<accession>A0A1F8FLP1</accession>
<sequence>MAKSIYKKIEKVVCPILDGEEIHFNATGFGHLIRKLKIRSRNEQKRRFRLIPFAKKIILEAKTIEDYREKKVKKGKIVKEWALVSTFGVLTIKLIIRQEGKGHKHFYGIMQKDTKKSP</sequence>
<proteinExistence type="predicted"/>